<sequence>MAVVRGRLGRGRPARVRDARRRAPVGRPRSAATTGPAPRRRASRGRAARRAARQAPRRPVRRARARLPVGTAAVPVGPAQVARRVLRAPATLREAARLVPAVHRGPVVLRVAAAPRSATVSSRCRAGRRRVVAGAEDTSGTSGTGDTGTPRARMPLRPRRAPAAERSASPRCCDRRRSAPSG</sequence>
<feature type="region of interest" description="Disordered" evidence="1">
    <location>
        <begin position="1"/>
        <end position="66"/>
    </location>
</feature>
<proteinExistence type="predicted"/>
<feature type="compositionally biased region" description="Basic residues" evidence="1">
    <location>
        <begin position="38"/>
        <end position="65"/>
    </location>
</feature>
<evidence type="ECO:0000313" key="2">
    <source>
        <dbReference type="EMBL" id="OIQ71156.1"/>
    </source>
</evidence>
<accession>A0A1J5PU82</accession>
<feature type="region of interest" description="Disordered" evidence="1">
    <location>
        <begin position="129"/>
        <end position="182"/>
    </location>
</feature>
<organism evidence="2">
    <name type="scientific">mine drainage metagenome</name>
    <dbReference type="NCBI Taxonomy" id="410659"/>
    <lineage>
        <taxon>unclassified sequences</taxon>
        <taxon>metagenomes</taxon>
        <taxon>ecological metagenomes</taxon>
    </lineage>
</organism>
<feature type="compositionally biased region" description="Basic residues" evidence="1">
    <location>
        <begin position="7"/>
        <end position="24"/>
    </location>
</feature>
<reference evidence="2" key="1">
    <citation type="submission" date="2016-10" db="EMBL/GenBank/DDBJ databases">
        <title>Sequence of Gallionella enrichment culture.</title>
        <authorList>
            <person name="Poehlein A."/>
            <person name="Muehling M."/>
            <person name="Daniel R."/>
        </authorList>
    </citation>
    <scope>NUCLEOTIDE SEQUENCE</scope>
</reference>
<evidence type="ECO:0000256" key="1">
    <source>
        <dbReference type="SAM" id="MobiDB-lite"/>
    </source>
</evidence>
<feature type="compositionally biased region" description="Low complexity" evidence="1">
    <location>
        <begin position="132"/>
        <end position="141"/>
    </location>
</feature>
<dbReference type="AlphaFoldDB" id="A0A1J5PU82"/>
<dbReference type="EMBL" id="MLJW01003858">
    <property type="protein sequence ID" value="OIQ71156.1"/>
    <property type="molecule type" value="Genomic_DNA"/>
</dbReference>
<comment type="caution">
    <text evidence="2">The sequence shown here is derived from an EMBL/GenBank/DDBJ whole genome shotgun (WGS) entry which is preliminary data.</text>
</comment>
<name>A0A1J5PU82_9ZZZZ</name>
<gene>
    <name evidence="2" type="ORF">GALL_472310</name>
</gene>
<protein>
    <submittedName>
        <fullName evidence="2">Uncharacterized protein</fullName>
    </submittedName>
</protein>
<feature type="compositionally biased region" description="Basic and acidic residues" evidence="1">
    <location>
        <begin position="172"/>
        <end position="182"/>
    </location>
</feature>
<feature type="compositionally biased region" description="Low complexity" evidence="1">
    <location>
        <begin position="25"/>
        <end position="37"/>
    </location>
</feature>